<proteinExistence type="predicted"/>
<evidence type="ECO:0000313" key="1">
    <source>
        <dbReference type="EMBL" id="KXA43628.1"/>
    </source>
</evidence>
<dbReference type="Pfam" id="PF18950">
    <property type="entry name" value="DUF5694"/>
    <property type="match status" value="1"/>
</dbReference>
<gene>
    <name evidence="1" type="ORF">HMPREF3226_00375</name>
</gene>
<dbReference type="Proteomes" id="UP000070533">
    <property type="component" value="Unassembled WGS sequence"/>
</dbReference>
<dbReference type="AlphaFoldDB" id="A0A133QL61"/>
<dbReference type="InterPro" id="IPR043749">
    <property type="entry name" value="DUF5694"/>
</dbReference>
<organism evidence="1 2">
    <name type="scientific">Prevotella corporis</name>
    <dbReference type="NCBI Taxonomy" id="28128"/>
    <lineage>
        <taxon>Bacteria</taxon>
        <taxon>Pseudomonadati</taxon>
        <taxon>Bacteroidota</taxon>
        <taxon>Bacteroidia</taxon>
        <taxon>Bacteroidales</taxon>
        <taxon>Prevotellaceae</taxon>
        <taxon>Prevotella</taxon>
    </lineage>
</organism>
<protein>
    <submittedName>
        <fullName evidence="1">Tetratricopeptide repeat protein</fullName>
    </submittedName>
</protein>
<sequence>MDIFIKKQVIMKNDLLKSLFLFIFVGISCMASSQMVSKPLKQIPKAETMVLCVGTIHHQHGSNPNYTYADLYRMLKKYQPDVICLEIPPSYFRTKPYLKEMTLGAIYGLEHGAKVYPIDWWSEGNPRAERKEYMKTEDYEIKQKMLDSLSLSDSVMRRFEKVYGTIEQVFKENTKGYRFFNGKDYNSYVKNMYGGLITVFGDGCMNLYSEQRNEKMMEMINTAIDSNQGKRVIILTGAEHKYYFDNALSDRKGVRLRQLTDFMPLGNEAMTQEMEQYLELGLSDEYYTNKEIMYWSALIPFFHGPNMDENPYSIHAEALKKAEKIIKKWEQSSAKNSVLLYFNQAWYHLCTKNYKTAIAFSDKTMKHLGDVPLELQNFIIPFFWRNLGFCYDLQGKRKQAVRAYLKGIKYCKEKKMNTNNIEYIFKDYDKVAYHI</sequence>
<dbReference type="PATRIC" id="fig|28128.5.peg.373"/>
<dbReference type="InterPro" id="IPR019734">
    <property type="entry name" value="TPR_rpt"/>
</dbReference>
<name>A0A133QL61_9BACT</name>
<keyword evidence="2" id="KW-1185">Reference proteome</keyword>
<evidence type="ECO:0000313" key="2">
    <source>
        <dbReference type="Proteomes" id="UP000070533"/>
    </source>
</evidence>
<dbReference type="SMART" id="SM00028">
    <property type="entry name" value="TPR"/>
    <property type="match status" value="2"/>
</dbReference>
<comment type="caution">
    <text evidence="1">The sequence shown here is derived from an EMBL/GenBank/DDBJ whole genome shotgun (WGS) entry which is preliminary data.</text>
</comment>
<dbReference type="EMBL" id="LRQG01000016">
    <property type="protein sequence ID" value="KXA43628.1"/>
    <property type="molecule type" value="Genomic_DNA"/>
</dbReference>
<dbReference type="SUPFAM" id="SSF48452">
    <property type="entry name" value="TPR-like"/>
    <property type="match status" value="1"/>
</dbReference>
<dbReference type="PROSITE" id="PS51257">
    <property type="entry name" value="PROKAR_LIPOPROTEIN"/>
    <property type="match status" value="1"/>
</dbReference>
<reference evidence="2" key="1">
    <citation type="submission" date="2016-01" db="EMBL/GenBank/DDBJ databases">
        <authorList>
            <person name="Mitreva M."/>
            <person name="Pepin K.H."/>
            <person name="Mihindukulasuriya K.A."/>
            <person name="Fulton R."/>
            <person name="Fronick C."/>
            <person name="O'Laughlin M."/>
            <person name="Miner T."/>
            <person name="Herter B."/>
            <person name="Rosa B.A."/>
            <person name="Cordes M."/>
            <person name="Tomlinson C."/>
            <person name="Wollam A."/>
            <person name="Palsikar V.B."/>
            <person name="Mardis E.R."/>
            <person name="Wilson R.K."/>
        </authorList>
    </citation>
    <scope>NUCLEOTIDE SEQUENCE [LARGE SCALE GENOMIC DNA]</scope>
    <source>
        <strain evidence="2">MJR7716</strain>
    </source>
</reference>
<dbReference type="InterPro" id="IPR011990">
    <property type="entry name" value="TPR-like_helical_dom_sf"/>
</dbReference>
<accession>A0A133QL61</accession>
<dbReference type="Gene3D" id="1.25.40.10">
    <property type="entry name" value="Tetratricopeptide repeat domain"/>
    <property type="match status" value="1"/>
</dbReference>